<feature type="domain" description="DUF7933" evidence="3">
    <location>
        <begin position="435"/>
        <end position="540"/>
    </location>
</feature>
<keyword evidence="1" id="KW-0812">Transmembrane</keyword>
<comment type="caution">
    <text evidence="4">The sequence shown here is derived from an EMBL/GenBank/DDBJ whole genome shotgun (WGS) entry which is preliminary data.</text>
</comment>
<dbReference type="Pfam" id="PF25564">
    <property type="entry name" value="DUF7933"/>
    <property type="match status" value="11"/>
</dbReference>
<feature type="transmembrane region" description="Helical" evidence="1">
    <location>
        <begin position="1472"/>
        <end position="1492"/>
    </location>
</feature>
<evidence type="ECO:0000256" key="2">
    <source>
        <dbReference type="SAM" id="SignalP"/>
    </source>
</evidence>
<feature type="domain" description="DUF7933" evidence="3">
    <location>
        <begin position="164"/>
        <end position="275"/>
    </location>
</feature>
<feature type="domain" description="DUF7933" evidence="3">
    <location>
        <begin position="827"/>
        <end position="950"/>
    </location>
</feature>
<dbReference type="RefSeq" id="WP_382416409.1">
    <property type="nucleotide sequence ID" value="NZ_AP031500.1"/>
</dbReference>
<dbReference type="Proteomes" id="UP001595548">
    <property type="component" value="Unassembled WGS sequence"/>
</dbReference>
<evidence type="ECO:0000313" key="5">
    <source>
        <dbReference type="Proteomes" id="UP001595548"/>
    </source>
</evidence>
<reference evidence="5" key="1">
    <citation type="journal article" date="2019" name="Int. J. Syst. Evol. Microbiol.">
        <title>The Global Catalogue of Microorganisms (GCM) 10K type strain sequencing project: providing services to taxonomists for standard genome sequencing and annotation.</title>
        <authorList>
            <consortium name="The Broad Institute Genomics Platform"/>
            <consortium name="The Broad Institute Genome Sequencing Center for Infectious Disease"/>
            <person name="Wu L."/>
            <person name="Ma J."/>
        </authorList>
    </citation>
    <scope>NUCLEOTIDE SEQUENCE [LARGE SCALE GENOMIC DNA]</scope>
    <source>
        <strain evidence="5">KCTC 52141</strain>
    </source>
</reference>
<keyword evidence="1" id="KW-1133">Transmembrane helix</keyword>
<feature type="domain" description="DUF7933" evidence="3">
    <location>
        <begin position="40"/>
        <end position="159"/>
    </location>
</feature>
<organism evidence="4 5">
    <name type="scientific">Gilvimarinus japonicus</name>
    <dbReference type="NCBI Taxonomy" id="1796469"/>
    <lineage>
        <taxon>Bacteria</taxon>
        <taxon>Pseudomonadati</taxon>
        <taxon>Pseudomonadota</taxon>
        <taxon>Gammaproteobacteria</taxon>
        <taxon>Cellvibrionales</taxon>
        <taxon>Cellvibrionaceae</taxon>
        <taxon>Gilvimarinus</taxon>
    </lineage>
</organism>
<dbReference type="InterPro" id="IPR057693">
    <property type="entry name" value="DUF7933"/>
</dbReference>
<name>A0ABV7HSN9_9GAMM</name>
<feature type="domain" description="DUF7933" evidence="3">
    <location>
        <begin position="1211"/>
        <end position="1335"/>
    </location>
</feature>
<keyword evidence="1" id="KW-0472">Membrane</keyword>
<dbReference type="EMBL" id="JBHRTL010000006">
    <property type="protein sequence ID" value="MFC3155616.1"/>
    <property type="molecule type" value="Genomic_DNA"/>
</dbReference>
<feature type="domain" description="DUF7933" evidence="3">
    <location>
        <begin position="695"/>
        <end position="807"/>
    </location>
</feature>
<feature type="signal peptide" evidence="2">
    <location>
        <begin position="1"/>
        <end position="36"/>
    </location>
</feature>
<accession>A0ABV7HSN9</accession>
<feature type="domain" description="DUF7933" evidence="3">
    <location>
        <begin position="564"/>
        <end position="690"/>
    </location>
</feature>
<feature type="domain" description="DUF7933" evidence="3">
    <location>
        <begin position="1341"/>
        <end position="1463"/>
    </location>
</feature>
<keyword evidence="5" id="KW-1185">Reference proteome</keyword>
<evidence type="ECO:0000313" key="4">
    <source>
        <dbReference type="EMBL" id="MFC3155616.1"/>
    </source>
</evidence>
<gene>
    <name evidence="4" type="ORF">ACFOEB_10430</name>
</gene>
<proteinExistence type="predicted"/>
<sequence>MNLKQAAASRPGLYSRATTMLATTLFALVFASEAAAQANFSKAFAPDTIGEGGTSALTFTITASDTATDLEFTDVLPPGLLLATPPSPVLGAGCDPSTAVSAPSGGDTVSFNSPRLGANTTCTLRVDVTGAAAGNYDNISGDLISSAGNSGPAIDTLTIDASRPSFSKLFSSSSVVPGQVIRLSFFFDYSGAGNVFNLSFTDNLPAGLQVATAPDATNTCSGAFTPSSGATSVSFFSGFLTPSTSCELGVDVEVTGTGTFNNRTTNATSSLGSLGFAVDQITSALDPLGLTKSFDDPVAPGGTTGLEFTLTNSTRSTVTGISFTDDLDATLSGLRATGPFPLNPCGSGSSISGSDILTFSGGTLASGASCSFSVEVTVPNGAAVGTYPNTTSSVVSSAGTFSPATDDLDVGAAPVLIKEFCESGAAPTDPCVEVNQVSGGDLITARFTVSNPDPANAVSDLSFTDDFSAFLGGTSVAPDAQNNICGGASGFFDTDGASANETFSLTGGSLAAGTSCTFQVDVQLPANIPPGIYVNQTTPILGNYSSGQVAGNRGVAEVNRAAAPRLSKRFGDPVGAGDTVELQFTLDASESLVDFTNIAFSDDLEAALTGLTVISSAASPCGGALSTGGGSNLSLSGASVAAGESCSFMVLLQVPAGAAPASYPSTSSAVTATAGGEAVVGNSASDNLDVAFIDFQKSFLDDPAVSGGTVTLGFQVDNLGAETLTGLTFTDNLNAVLAGLMPTDAPQSDICGAGSSLTFSAGVLTLNDGNLAVGNSCSFTTVLQLPAGTAAGEYSSVTSSLSGSVDGSPFVFSGAADSLLISDPLLLSKEFIDDPAIPGGAVTLAFTLTNASLSETISSIAFTDDLGAVFAGLVSESGTQSGVCGGSSQFSGTGVLSLTGAELSPGATCTFSATLRIPASASGSSLNTTSTATGIMAGEAVEGIAASDMLRINSVTFAKSFSGPVGATGTVTLSFTLENLDASNGVTGLSFTDDLDAVIPGLVATDTPQVDVCGDGSQLSGTSLLAFTGGELGPGESCTFDVELQVPASATPGSFTNTTSNLSSNGLPASAPASASLQIEPPPAFGKVFMPNAITLGGTTRLSFTIDNSASAAAVNSLMFTDNLPAGLAVAGTPNASSTCTGGTVMAVAGTGTVELSGASVAAGGQCTIQVDIVSSAEGTFVNTSGALTSSSGDSGTATDTLDVVTGDFVVIKSFRTQPVLPGGLVEMELSFVNGSGFGLTGIALTDDLGATLSGLAAEGLPIANVCGAGSQVSGASTVSFTGGSLPAGGSCTVVVPLRVPAGAPTGTFTNTSSVATGTRGGVLVQAPADSADLVVAPLAFTQAFAPASVAAGNTTTVTFEITNPDPANPVTGLAFTDDLEAFIPGMTAANTPINAACGAGSLVDGTSTIALTDGALAAGGTCSFQVELDVPADTIAGDYTSVTSDLTSNLGNSGNATAVLTVVVVGPAASLPMLSTMWLFLLTLLLAGIGWRSLSTAGRT</sequence>
<evidence type="ECO:0000259" key="3">
    <source>
        <dbReference type="Pfam" id="PF25564"/>
    </source>
</evidence>
<protein>
    <submittedName>
        <fullName evidence="4">Beta strand repeat-containing protein</fullName>
    </submittedName>
</protein>
<feature type="domain" description="DUF7933" evidence="3">
    <location>
        <begin position="1083"/>
        <end position="1204"/>
    </location>
</feature>
<feature type="domain" description="DUF7933" evidence="3">
    <location>
        <begin position="956"/>
        <end position="1079"/>
    </location>
</feature>
<feature type="domain" description="DUF7933" evidence="3">
    <location>
        <begin position="290"/>
        <end position="410"/>
    </location>
</feature>
<evidence type="ECO:0000256" key="1">
    <source>
        <dbReference type="SAM" id="Phobius"/>
    </source>
</evidence>
<feature type="chain" id="PRO_5045809180" evidence="2">
    <location>
        <begin position="37"/>
        <end position="1501"/>
    </location>
</feature>
<keyword evidence="2" id="KW-0732">Signal</keyword>